<feature type="domain" description="Gnk2-homologous" evidence="16">
    <location>
        <begin position="142"/>
        <end position="245"/>
    </location>
</feature>
<dbReference type="InterPro" id="IPR038408">
    <property type="entry name" value="GNK2_sf"/>
</dbReference>
<dbReference type="CDD" id="cd23509">
    <property type="entry name" value="Gnk2-like"/>
    <property type="match status" value="2"/>
</dbReference>
<feature type="chain" id="PRO_5046844710" evidence="14">
    <location>
        <begin position="28"/>
        <end position="643"/>
    </location>
</feature>
<evidence type="ECO:0000256" key="12">
    <source>
        <dbReference type="ARBA" id="ARBA00023170"/>
    </source>
</evidence>
<evidence type="ECO:0000256" key="8">
    <source>
        <dbReference type="ARBA" id="ARBA00022777"/>
    </source>
</evidence>
<dbReference type="RefSeq" id="XP_056686847.1">
    <property type="nucleotide sequence ID" value="XM_056830869.1"/>
</dbReference>
<evidence type="ECO:0000313" key="17">
    <source>
        <dbReference type="Proteomes" id="UP000813463"/>
    </source>
</evidence>
<evidence type="ECO:0000256" key="3">
    <source>
        <dbReference type="ARBA" id="ARBA00022679"/>
    </source>
</evidence>
<dbReference type="Gene3D" id="3.30.200.20">
    <property type="entry name" value="Phosphorylase Kinase, domain 1"/>
    <property type="match status" value="1"/>
</dbReference>
<keyword evidence="11 13" id="KW-0472">Membrane</keyword>
<dbReference type="InterPro" id="IPR000719">
    <property type="entry name" value="Prot_kinase_dom"/>
</dbReference>
<dbReference type="SUPFAM" id="SSF56112">
    <property type="entry name" value="Protein kinase-like (PK-like)"/>
    <property type="match status" value="1"/>
</dbReference>
<sequence>MAHRCSLFFPLISLHMALMIICTPIKPAPTYLNSICPSKTMFLPNSSFEMNLKALFVSLASSASISSNNFNYSMAGHKAHDTVYGLFLCRGDLNSTSCKDCVVAAIVALQRSYCPLKKVALIWYNECLVRYSNESLGGKMEDSPKLVIANRLNIIGNQEHFAELLQNMMINLSVRTASDTKKFAIKVVNFPSSRQVVYMLQQCTQDLTTDDCTLCLNIAIRLLTVRIGGRVLLPSCNVWYETTLSNSMSTSSKGNDQLTIKVMVVTLLPLASIMIALLALCLMIQKSKKSNDDDDENGQDMVTVESLRYDFSTLQNATNNFSDDNKVAEGVYGCIYKGKLSSGRKVVVKRLSKRYEQNEQEFKMEVLSQAKVQHRNLVEFIGFCLEGEEKLLVHEYIPNLSLHYFLVDPERRKHLDWNTRYHILCGIARGLLYLDQDSRLRIIHCDLRPLNILLDAGMNAKISHFGLAVTSETQRQRETFFVSYGHMSTEETIQHEFSIKSNVFCFGVLLLAIIGSERYTNLTKFFKLNDAENLLIQAWKEWREGTPLNFLDPTLMDSRWSGEALRCMHLGLLCVQGSQDDRPTMASVVFMLQHGSKVTLQPPEEPAFFFLCDAKPKTSISKEGANTIPCTINTASISKLQPR</sequence>
<dbReference type="PANTHER" id="PTHR27002">
    <property type="entry name" value="RECEPTOR-LIKE SERINE/THREONINE-PROTEIN KINASE SD1-8"/>
    <property type="match status" value="1"/>
</dbReference>
<dbReference type="Gene3D" id="1.10.510.10">
    <property type="entry name" value="Transferase(Phosphotransferase) domain 1"/>
    <property type="match status" value="1"/>
</dbReference>
<evidence type="ECO:0000256" key="6">
    <source>
        <dbReference type="ARBA" id="ARBA00022737"/>
    </source>
</evidence>
<dbReference type="InterPro" id="IPR011009">
    <property type="entry name" value="Kinase-like_dom_sf"/>
</dbReference>
<dbReference type="PROSITE" id="PS50011">
    <property type="entry name" value="PROTEIN_KINASE_DOM"/>
    <property type="match status" value="1"/>
</dbReference>
<dbReference type="Pfam" id="PF01657">
    <property type="entry name" value="Stress-antifung"/>
    <property type="match status" value="2"/>
</dbReference>
<proteinExistence type="predicted"/>
<evidence type="ECO:0000256" key="4">
    <source>
        <dbReference type="ARBA" id="ARBA00022692"/>
    </source>
</evidence>
<dbReference type="InterPro" id="IPR001245">
    <property type="entry name" value="Ser-Thr/Tyr_kinase_cat_dom"/>
</dbReference>
<evidence type="ECO:0000256" key="13">
    <source>
        <dbReference type="SAM" id="Phobius"/>
    </source>
</evidence>
<keyword evidence="7" id="KW-0547">Nucleotide-binding</keyword>
<dbReference type="Proteomes" id="UP000813463">
    <property type="component" value="Chromosome 6"/>
</dbReference>
<evidence type="ECO:0000256" key="10">
    <source>
        <dbReference type="ARBA" id="ARBA00022989"/>
    </source>
</evidence>
<accession>A0ABM3QU09</accession>
<feature type="domain" description="Gnk2-homologous" evidence="16">
    <location>
        <begin position="30"/>
        <end position="136"/>
    </location>
</feature>
<organism evidence="17 18">
    <name type="scientific">Spinacia oleracea</name>
    <name type="common">Spinach</name>
    <dbReference type="NCBI Taxonomy" id="3562"/>
    <lineage>
        <taxon>Eukaryota</taxon>
        <taxon>Viridiplantae</taxon>
        <taxon>Streptophyta</taxon>
        <taxon>Embryophyta</taxon>
        <taxon>Tracheophyta</taxon>
        <taxon>Spermatophyta</taxon>
        <taxon>Magnoliopsida</taxon>
        <taxon>eudicotyledons</taxon>
        <taxon>Gunneridae</taxon>
        <taxon>Pentapetalae</taxon>
        <taxon>Caryophyllales</taxon>
        <taxon>Chenopodiaceae</taxon>
        <taxon>Chenopodioideae</taxon>
        <taxon>Anserineae</taxon>
        <taxon>Spinacia</taxon>
    </lineage>
</organism>
<reference evidence="18" key="2">
    <citation type="submission" date="2025-08" db="UniProtKB">
        <authorList>
            <consortium name="RefSeq"/>
        </authorList>
    </citation>
    <scope>IDENTIFICATION</scope>
    <source>
        <tissue evidence="18">Leaf</tissue>
    </source>
</reference>
<feature type="domain" description="Protein kinase" evidence="15">
    <location>
        <begin position="321"/>
        <end position="608"/>
    </location>
</feature>
<evidence type="ECO:0000259" key="16">
    <source>
        <dbReference type="PROSITE" id="PS51473"/>
    </source>
</evidence>
<dbReference type="PROSITE" id="PS00109">
    <property type="entry name" value="PROTEIN_KINASE_TYR"/>
    <property type="match status" value="1"/>
</dbReference>
<dbReference type="GeneID" id="110798030"/>
<dbReference type="InterPro" id="IPR008266">
    <property type="entry name" value="Tyr_kinase_AS"/>
</dbReference>
<evidence type="ECO:0000256" key="1">
    <source>
        <dbReference type="ARBA" id="ARBA00004167"/>
    </source>
</evidence>
<evidence type="ECO:0000256" key="11">
    <source>
        <dbReference type="ARBA" id="ARBA00023136"/>
    </source>
</evidence>
<evidence type="ECO:0000256" key="7">
    <source>
        <dbReference type="ARBA" id="ARBA00022741"/>
    </source>
</evidence>
<keyword evidence="5 14" id="KW-0732">Signal</keyword>
<dbReference type="PANTHER" id="PTHR27002:SF1096">
    <property type="entry name" value="GNK2-HOMOLOGOUS DOMAIN-CONTAINING PROTEIN"/>
    <property type="match status" value="1"/>
</dbReference>
<evidence type="ECO:0000313" key="18">
    <source>
        <dbReference type="RefSeq" id="XP_056686847.1"/>
    </source>
</evidence>
<evidence type="ECO:0000259" key="15">
    <source>
        <dbReference type="PROSITE" id="PS50011"/>
    </source>
</evidence>
<comment type="subcellular location">
    <subcellularLocation>
        <location evidence="1">Membrane</location>
        <topology evidence="1">Single-pass membrane protein</topology>
    </subcellularLocation>
</comment>
<keyword evidence="8" id="KW-0418">Kinase</keyword>
<keyword evidence="9" id="KW-0067">ATP-binding</keyword>
<reference evidence="17" key="1">
    <citation type="journal article" date="2021" name="Nat. Commun.">
        <title>Genomic analyses provide insights into spinach domestication and the genetic basis of agronomic traits.</title>
        <authorList>
            <person name="Cai X."/>
            <person name="Sun X."/>
            <person name="Xu C."/>
            <person name="Sun H."/>
            <person name="Wang X."/>
            <person name="Ge C."/>
            <person name="Zhang Z."/>
            <person name="Wang Q."/>
            <person name="Fei Z."/>
            <person name="Jiao C."/>
            <person name="Wang Q."/>
        </authorList>
    </citation>
    <scope>NUCLEOTIDE SEQUENCE [LARGE SCALE GENOMIC DNA]</scope>
    <source>
        <strain evidence="17">cv. Varoflay</strain>
    </source>
</reference>
<feature type="transmembrane region" description="Helical" evidence="13">
    <location>
        <begin position="262"/>
        <end position="284"/>
    </location>
</feature>
<keyword evidence="12" id="KW-0675">Receptor</keyword>
<feature type="signal peptide" evidence="14">
    <location>
        <begin position="1"/>
        <end position="27"/>
    </location>
</feature>
<keyword evidence="3" id="KW-0808">Transferase</keyword>
<keyword evidence="6" id="KW-0677">Repeat</keyword>
<name>A0ABM3QU09_SPIOL</name>
<keyword evidence="10 13" id="KW-1133">Transmembrane helix</keyword>
<dbReference type="Pfam" id="PF07714">
    <property type="entry name" value="PK_Tyr_Ser-Thr"/>
    <property type="match status" value="1"/>
</dbReference>
<keyword evidence="4 13" id="KW-0812">Transmembrane</keyword>
<dbReference type="PROSITE" id="PS51473">
    <property type="entry name" value="GNK2"/>
    <property type="match status" value="2"/>
</dbReference>
<protein>
    <submittedName>
        <fullName evidence="18">Cysteine-rich receptor-like protein kinase 44 isoform X1</fullName>
    </submittedName>
</protein>
<keyword evidence="17" id="KW-1185">Reference proteome</keyword>
<evidence type="ECO:0000256" key="9">
    <source>
        <dbReference type="ARBA" id="ARBA00022840"/>
    </source>
</evidence>
<dbReference type="InterPro" id="IPR002902">
    <property type="entry name" value="GNK2"/>
</dbReference>
<gene>
    <name evidence="18" type="primary">LOC110798030</name>
</gene>
<keyword evidence="2" id="KW-0723">Serine/threonine-protein kinase</keyword>
<dbReference type="Gene3D" id="3.30.430.20">
    <property type="entry name" value="Gnk2 domain, C-X8-C-X2-C motif"/>
    <property type="match status" value="2"/>
</dbReference>
<evidence type="ECO:0000256" key="5">
    <source>
        <dbReference type="ARBA" id="ARBA00022729"/>
    </source>
</evidence>
<evidence type="ECO:0000256" key="2">
    <source>
        <dbReference type="ARBA" id="ARBA00022527"/>
    </source>
</evidence>
<evidence type="ECO:0000256" key="14">
    <source>
        <dbReference type="SAM" id="SignalP"/>
    </source>
</evidence>